<evidence type="ECO:0000313" key="3">
    <source>
        <dbReference type="WBParaSite" id="nRc.2.0.1.t28489-RA"/>
    </source>
</evidence>
<dbReference type="Proteomes" id="UP000887565">
    <property type="component" value="Unplaced"/>
</dbReference>
<protein>
    <submittedName>
        <fullName evidence="3">Uncharacterized protein</fullName>
    </submittedName>
</protein>
<feature type="signal peptide" evidence="1">
    <location>
        <begin position="1"/>
        <end position="19"/>
    </location>
</feature>
<feature type="chain" id="PRO_5036791524" evidence="1">
    <location>
        <begin position="20"/>
        <end position="73"/>
    </location>
</feature>
<dbReference type="WBParaSite" id="nRc.2.0.1.t28489-RA">
    <property type="protein sequence ID" value="nRc.2.0.1.t28489-RA"/>
    <property type="gene ID" value="nRc.2.0.1.g28489"/>
</dbReference>
<accession>A0A915JQF4</accession>
<evidence type="ECO:0000256" key="1">
    <source>
        <dbReference type="SAM" id="SignalP"/>
    </source>
</evidence>
<name>A0A915JQF4_ROMCU</name>
<keyword evidence="2" id="KW-1185">Reference proteome</keyword>
<reference evidence="3" key="1">
    <citation type="submission" date="2022-11" db="UniProtKB">
        <authorList>
            <consortium name="WormBaseParasite"/>
        </authorList>
    </citation>
    <scope>IDENTIFICATION</scope>
</reference>
<dbReference type="AlphaFoldDB" id="A0A915JQF4"/>
<organism evidence="2 3">
    <name type="scientific">Romanomermis culicivorax</name>
    <name type="common">Nematode worm</name>
    <dbReference type="NCBI Taxonomy" id="13658"/>
    <lineage>
        <taxon>Eukaryota</taxon>
        <taxon>Metazoa</taxon>
        <taxon>Ecdysozoa</taxon>
        <taxon>Nematoda</taxon>
        <taxon>Enoplea</taxon>
        <taxon>Dorylaimia</taxon>
        <taxon>Mermithida</taxon>
        <taxon>Mermithoidea</taxon>
        <taxon>Mermithidae</taxon>
        <taxon>Romanomermis</taxon>
    </lineage>
</organism>
<evidence type="ECO:0000313" key="2">
    <source>
        <dbReference type="Proteomes" id="UP000887565"/>
    </source>
</evidence>
<keyword evidence="1" id="KW-0732">Signal</keyword>
<sequence length="73" mass="8225">MISTPWVSIFLILVPLSFAAGRALDVVEEATARKQMREAIINNATKDSIICEYYTRFEEKQVPVPLILLVSIT</sequence>
<proteinExistence type="predicted"/>